<dbReference type="PANTHER" id="PTHR43269">
    <property type="entry name" value="SODIUM/PROTON ANTIPORTER 1-RELATED"/>
    <property type="match status" value="1"/>
</dbReference>
<reference evidence="14" key="2">
    <citation type="submission" date="2023-08" db="EMBL/GenBank/DDBJ databases">
        <title>Identification and characterization of horizontal gene transfer across gut microbiota members of farm animals based on homology search.</title>
        <authorList>
            <person name="Schwarzerova J."/>
            <person name="Nykrynova M."/>
            <person name="Jureckova K."/>
            <person name="Cejkova D."/>
            <person name="Rychlik I."/>
        </authorList>
    </citation>
    <scope>NUCLEOTIDE SEQUENCE</scope>
    <source>
        <strain evidence="14">ET15</strain>
        <strain evidence="13">ET37</strain>
    </source>
</reference>
<evidence type="ECO:0000256" key="3">
    <source>
        <dbReference type="ARBA" id="ARBA00022449"/>
    </source>
</evidence>
<evidence type="ECO:0000313" key="15">
    <source>
        <dbReference type="Proteomes" id="UP001167831"/>
    </source>
</evidence>
<evidence type="ECO:0000256" key="1">
    <source>
        <dbReference type="ARBA" id="ARBA00004141"/>
    </source>
</evidence>
<evidence type="ECO:0000256" key="11">
    <source>
        <dbReference type="SAM" id="Phobius"/>
    </source>
</evidence>
<feature type="transmembrane region" description="Helical" evidence="11">
    <location>
        <begin position="87"/>
        <end position="105"/>
    </location>
</feature>
<feature type="transmembrane region" description="Helical" evidence="11">
    <location>
        <begin position="407"/>
        <end position="432"/>
    </location>
</feature>
<keyword evidence="8 11" id="KW-0472">Membrane</keyword>
<dbReference type="GO" id="GO:0016020">
    <property type="term" value="C:membrane"/>
    <property type="evidence" value="ECO:0007669"/>
    <property type="project" value="UniProtKB-SubCell"/>
</dbReference>
<feature type="transmembrane region" description="Helical" evidence="11">
    <location>
        <begin position="28"/>
        <end position="50"/>
    </location>
</feature>
<keyword evidence="3" id="KW-0050">Antiport</keyword>
<keyword evidence="2" id="KW-0813">Transport</keyword>
<feature type="transmembrane region" description="Helical" evidence="11">
    <location>
        <begin position="125"/>
        <end position="152"/>
    </location>
</feature>
<evidence type="ECO:0000256" key="6">
    <source>
        <dbReference type="ARBA" id="ARBA00023053"/>
    </source>
</evidence>
<evidence type="ECO:0000256" key="4">
    <source>
        <dbReference type="ARBA" id="ARBA00022692"/>
    </source>
</evidence>
<evidence type="ECO:0000256" key="2">
    <source>
        <dbReference type="ARBA" id="ARBA00022448"/>
    </source>
</evidence>
<dbReference type="EMBL" id="JAUEIE010000007">
    <property type="protein sequence ID" value="MDN0022987.1"/>
    <property type="molecule type" value="Genomic_DNA"/>
</dbReference>
<comment type="similarity">
    <text evidence="10">Belongs to the NhaD Na(+)/H(+) (TC 2.A.62) antiporter family.</text>
</comment>
<feature type="transmembrane region" description="Helical" evidence="11">
    <location>
        <begin position="164"/>
        <end position="184"/>
    </location>
</feature>
<protein>
    <submittedName>
        <fullName evidence="14">SLC13 family permease</fullName>
    </submittedName>
</protein>
<dbReference type="GO" id="GO:0006814">
    <property type="term" value="P:sodium ion transport"/>
    <property type="evidence" value="ECO:0007669"/>
    <property type="project" value="UniProtKB-KW"/>
</dbReference>
<keyword evidence="6" id="KW-0915">Sodium</keyword>
<dbReference type="InterPro" id="IPR004680">
    <property type="entry name" value="Cit_transptr-like_dom"/>
</dbReference>
<evidence type="ECO:0000313" key="13">
    <source>
        <dbReference type="EMBL" id="MDN0022987.1"/>
    </source>
</evidence>
<keyword evidence="9" id="KW-0739">Sodium transport</keyword>
<dbReference type="EMBL" id="JAUEIF010000005">
    <property type="protein sequence ID" value="MDN0025309.1"/>
    <property type="molecule type" value="Genomic_DNA"/>
</dbReference>
<evidence type="ECO:0000256" key="7">
    <source>
        <dbReference type="ARBA" id="ARBA00023065"/>
    </source>
</evidence>
<comment type="subcellular location">
    <subcellularLocation>
        <location evidence="1">Membrane</location>
        <topology evidence="1">Multi-pass membrane protein</topology>
    </subcellularLocation>
</comment>
<keyword evidence="7" id="KW-0406">Ion transport</keyword>
<feature type="transmembrane region" description="Helical" evidence="11">
    <location>
        <begin position="276"/>
        <end position="293"/>
    </location>
</feature>
<evidence type="ECO:0000259" key="12">
    <source>
        <dbReference type="Pfam" id="PF03600"/>
    </source>
</evidence>
<dbReference type="GO" id="GO:0015297">
    <property type="term" value="F:antiporter activity"/>
    <property type="evidence" value="ECO:0007669"/>
    <property type="project" value="UniProtKB-KW"/>
</dbReference>
<evidence type="ECO:0000256" key="8">
    <source>
        <dbReference type="ARBA" id="ARBA00023136"/>
    </source>
</evidence>
<sequence length="464" mass="51343">MTIVIVAILFVGFFLISTERLTNINKTAVAIFIGTLAWMLYISNGSDYVLKQHLDEYLIFSGGEEPSGSLVKQFIAQNVFLKYVGKASEIVLFILATMTIVEIMQNNGCFDFISQYMRTRNSRKMLWILSAFTFVLSANLDNLTSTVMVLTMMHGVVKNRRQRMLLGCAVAISANCGGALTVIGDPTGLVLWNSGLVTATNYSLSLALPCLAAWCIPVWWIGRSLPERLDTEWITMPYRGDDANLSLWQKMLMFVIGIGGLWFVPTFHNITKLSPFIGALCVLGVLWVFNEVVNRKSMYVSDVVQRRVPRALQYGVIQMILFVMGIMLVVGVVRETGVMSECAAFLDERMSNVWLMGVFTGAVSSVLDNFATAMTMISLREADAAAVLPGMVQDVSPYVQNGLYWKVIAYASAVGGNILCSGSMSGLALMQMERLHVGWYMRNIGWKCLVGGLAGFLIMIVLFI</sequence>
<organism evidence="14 16">
    <name type="scientific">Leyella lascolaii</name>
    <dbReference type="NCBI Taxonomy" id="1776379"/>
    <lineage>
        <taxon>Bacteria</taxon>
        <taxon>Pseudomonadati</taxon>
        <taxon>Bacteroidota</taxon>
        <taxon>Bacteroidia</taxon>
        <taxon>Bacteroidales</taxon>
        <taxon>Prevotellaceae</taxon>
        <taxon>Leyella</taxon>
    </lineage>
</organism>
<evidence type="ECO:0000256" key="10">
    <source>
        <dbReference type="ARBA" id="ARBA00025753"/>
    </source>
</evidence>
<dbReference type="Proteomes" id="UP001167831">
    <property type="component" value="Unassembled WGS sequence"/>
</dbReference>
<feature type="transmembrane region" description="Helical" evidence="11">
    <location>
        <begin position="314"/>
        <end position="333"/>
    </location>
</feature>
<dbReference type="Pfam" id="PF03600">
    <property type="entry name" value="CitMHS"/>
    <property type="match status" value="1"/>
</dbReference>
<evidence type="ECO:0000256" key="5">
    <source>
        <dbReference type="ARBA" id="ARBA00022989"/>
    </source>
</evidence>
<feature type="domain" description="Citrate transporter-like" evidence="12">
    <location>
        <begin position="14"/>
        <end position="395"/>
    </location>
</feature>
<keyword evidence="15" id="KW-1185">Reference proteome</keyword>
<name>A0AAW7JHK0_9BACT</name>
<dbReference type="InterPro" id="IPR045016">
    <property type="entry name" value="NhaD-like"/>
</dbReference>
<feature type="transmembrane region" description="Helical" evidence="11">
    <location>
        <begin position="204"/>
        <end position="222"/>
    </location>
</feature>
<keyword evidence="4 11" id="KW-0812">Transmembrane</keyword>
<gene>
    <name evidence="13" type="ORF">QVN81_08150</name>
    <name evidence="14" type="ORF">QVN84_07235</name>
</gene>
<dbReference type="AlphaFoldDB" id="A0AAW7JHK0"/>
<feature type="transmembrane region" description="Helical" evidence="11">
    <location>
        <begin position="243"/>
        <end position="264"/>
    </location>
</feature>
<accession>A0AAW7JHK0</accession>
<evidence type="ECO:0000256" key="9">
    <source>
        <dbReference type="ARBA" id="ARBA00023201"/>
    </source>
</evidence>
<evidence type="ECO:0000313" key="14">
    <source>
        <dbReference type="EMBL" id="MDN0025309.1"/>
    </source>
</evidence>
<proteinExistence type="inferred from homology"/>
<dbReference type="PANTHER" id="PTHR43269:SF2">
    <property type="entry name" value="SODIUM_PROTON ANTIPORTER 1-RELATED"/>
    <property type="match status" value="1"/>
</dbReference>
<comment type="caution">
    <text evidence="14">The sequence shown here is derived from an EMBL/GenBank/DDBJ whole genome shotgun (WGS) entry which is preliminary data.</text>
</comment>
<feature type="transmembrane region" description="Helical" evidence="11">
    <location>
        <begin position="444"/>
        <end position="463"/>
    </location>
</feature>
<feature type="transmembrane region" description="Helical" evidence="11">
    <location>
        <begin position="353"/>
        <end position="371"/>
    </location>
</feature>
<dbReference type="Proteomes" id="UP001168478">
    <property type="component" value="Unassembled WGS sequence"/>
</dbReference>
<evidence type="ECO:0000313" key="16">
    <source>
        <dbReference type="Proteomes" id="UP001168478"/>
    </source>
</evidence>
<dbReference type="RefSeq" id="WP_021994468.1">
    <property type="nucleotide sequence ID" value="NZ_CALUKV010000005.1"/>
</dbReference>
<keyword evidence="5 11" id="KW-1133">Transmembrane helix</keyword>
<reference evidence="14" key="1">
    <citation type="submission" date="2023-06" db="EMBL/GenBank/DDBJ databases">
        <authorList>
            <person name="Zeman M."/>
            <person name="Kubasova T."/>
            <person name="Jahodarova E."/>
            <person name="Nykrynova M."/>
            <person name="Rychlik I."/>
        </authorList>
    </citation>
    <scope>NUCLEOTIDE SEQUENCE</scope>
    <source>
        <strain evidence="14">ET15</strain>
        <strain evidence="13">ET37</strain>
    </source>
</reference>